<evidence type="ECO:0000313" key="8">
    <source>
        <dbReference type="Proteomes" id="UP000011960"/>
    </source>
</evidence>
<name>M7D8N5_9GAMM</name>
<feature type="transmembrane region" description="Helical" evidence="5">
    <location>
        <begin position="47"/>
        <end position="65"/>
    </location>
</feature>
<organism evidence="7 8">
    <name type="scientific">Marinobacter santoriniensis NKSG1</name>
    <dbReference type="NCBI Taxonomy" id="1288826"/>
    <lineage>
        <taxon>Bacteria</taxon>
        <taxon>Pseudomonadati</taxon>
        <taxon>Pseudomonadota</taxon>
        <taxon>Gammaproteobacteria</taxon>
        <taxon>Pseudomonadales</taxon>
        <taxon>Marinobacteraceae</taxon>
        <taxon>Marinobacter</taxon>
    </lineage>
</organism>
<feature type="transmembrane region" description="Helical" evidence="5">
    <location>
        <begin position="204"/>
        <end position="225"/>
    </location>
</feature>
<keyword evidence="8" id="KW-1185">Reference proteome</keyword>
<comment type="caution">
    <text evidence="7">The sequence shown here is derived from an EMBL/GenBank/DDBJ whole genome shotgun (WGS) entry which is preliminary data.</text>
</comment>
<evidence type="ECO:0000256" key="5">
    <source>
        <dbReference type="SAM" id="Phobius"/>
    </source>
</evidence>
<gene>
    <name evidence="7" type="ORF">MSNKSG1_18100</name>
</gene>
<evidence type="ECO:0000256" key="3">
    <source>
        <dbReference type="ARBA" id="ARBA00022989"/>
    </source>
</evidence>
<feature type="transmembrane region" description="Helical" evidence="5">
    <location>
        <begin position="174"/>
        <end position="192"/>
    </location>
</feature>
<keyword evidence="4 5" id="KW-0472">Membrane</keyword>
<proteinExistence type="predicted"/>
<dbReference type="GO" id="GO:0016020">
    <property type="term" value="C:membrane"/>
    <property type="evidence" value="ECO:0007669"/>
    <property type="project" value="UniProtKB-SubCell"/>
</dbReference>
<sequence length="456" mass="51198">MIKTLVKPVPSQLSSFLSDHKVYARTYALLVALYGFSFLPFLRVAQISESLLVLLFLGLLALGNRHSPIRQVLVRDPVFRIMLLFTVFLAGARAWYALSLPVDLEPNTRDMRYYLKPFMVIILATGLALQPINRAWQLLLIGWAGLLVYLGLNFDAHEWQRALAGRRVDFGIHNAQHTGLFFGSSLLALICFAPRFLMRARSPVGFALLALPLLASITLAFEGTLAAQTRAVWLGLVASIVILVILLASQVRKRHWNPKVLLGSAVGLVIVLTAIFVALHSLKTVEHRVNASEINLEDFLAPPSEHGNPKTSSGVRLYSWRVALGWISERPLAGWGAGTVDDKIDQSNFFDRWFKGFGHLHNSYFETLYAHGLIGTGLLCALIVWIGIATWRCFRTGNMPLDVFVFAFSYFGFWLVINMFESYIIYSTGQYMNALIVGFIYTFYLSSRVTEKAHEH</sequence>
<feature type="transmembrane region" description="Helical" evidence="5">
    <location>
        <begin position="231"/>
        <end position="248"/>
    </location>
</feature>
<keyword evidence="2 5" id="KW-0812">Transmembrane</keyword>
<protein>
    <submittedName>
        <fullName evidence="7">O-antigen polymerase</fullName>
    </submittedName>
</protein>
<dbReference type="PANTHER" id="PTHR37422:SF13">
    <property type="entry name" value="LIPOPOLYSACCHARIDE BIOSYNTHESIS PROTEIN PA4999-RELATED"/>
    <property type="match status" value="1"/>
</dbReference>
<dbReference type="AlphaFoldDB" id="M7D8N5"/>
<feature type="transmembrane region" description="Helical" evidence="5">
    <location>
        <begin position="400"/>
        <end position="417"/>
    </location>
</feature>
<dbReference type="PANTHER" id="PTHR37422">
    <property type="entry name" value="TEICHURONIC ACID BIOSYNTHESIS PROTEIN TUAE"/>
    <property type="match status" value="1"/>
</dbReference>
<dbReference type="Pfam" id="PF04932">
    <property type="entry name" value="Wzy_C"/>
    <property type="match status" value="1"/>
</dbReference>
<feature type="domain" description="O-antigen ligase-related" evidence="6">
    <location>
        <begin position="222"/>
        <end position="379"/>
    </location>
</feature>
<comment type="subcellular location">
    <subcellularLocation>
        <location evidence="1">Membrane</location>
        <topology evidence="1">Multi-pass membrane protein</topology>
    </subcellularLocation>
</comment>
<evidence type="ECO:0000313" key="7">
    <source>
        <dbReference type="EMBL" id="EMP54012.1"/>
    </source>
</evidence>
<feature type="transmembrane region" description="Helical" evidence="5">
    <location>
        <begin position="77"/>
        <end position="98"/>
    </location>
</feature>
<dbReference type="OrthoDB" id="8576060at2"/>
<feature type="transmembrane region" description="Helical" evidence="5">
    <location>
        <begin position="368"/>
        <end position="388"/>
    </location>
</feature>
<evidence type="ECO:0000256" key="2">
    <source>
        <dbReference type="ARBA" id="ARBA00022692"/>
    </source>
</evidence>
<dbReference type="eggNOG" id="COG3307">
    <property type="taxonomic scope" value="Bacteria"/>
</dbReference>
<feature type="transmembrane region" description="Helical" evidence="5">
    <location>
        <begin position="423"/>
        <end position="444"/>
    </location>
</feature>
<accession>M7D8N5</accession>
<evidence type="ECO:0000259" key="6">
    <source>
        <dbReference type="Pfam" id="PF04932"/>
    </source>
</evidence>
<dbReference type="InterPro" id="IPR007016">
    <property type="entry name" value="O-antigen_ligase-rel_domated"/>
</dbReference>
<dbReference type="InterPro" id="IPR051533">
    <property type="entry name" value="WaaL-like"/>
</dbReference>
<feature type="transmembrane region" description="Helical" evidence="5">
    <location>
        <begin position="260"/>
        <end position="279"/>
    </location>
</feature>
<dbReference type="STRING" id="1288826.MSNKSG1_18100"/>
<evidence type="ECO:0000256" key="1">
    <source>
        <dbReference type="ARBA" id="ARBA00004141"/>
    </source>
</evidence>
<keyword evidence="3 5" id="KW-1133">Transmembrane helix</keyword>
<dbReference type="Proteomes" id="UP000011960">
    <property type="component" value="Unassembled WGS sequence"/>
</dbReference>
<reference evidence="7 8" key="1">
    <citation type="journal article" date="2013" name="Genome Announc.">
        <title>Genome Sequence of Hydrothermal Arsenic-Respiring Bacterium Marinobacter santoriniensis NKSG1T.</title>
        <authorList>
            <person name="Handley K.M."/>
            <person name="Upton M."/>
            <person name="Beatson S.A."/>
            <person name="Hery M."/>
            <person name="Lloyd J.R."/>
        </authorList>
    </citation>
    <scope>NUCLEOTIDE SEQUENCE [LARGE SCALE GENOMIC DNA]</scope>
    <source>
        <strain evidence="7 8">NKSG1</strain>
    </source>
</reference>
<dbReference type="EMBL" id="APAT01000029">
    <property type="protein sequence ID" value="EMP54012.1"/>
    <property type="molecule type" value="Genomic_DNA"/>
</dbReference>
<evidence type="ECO:0000256" key="4">
    <source>
        <dbReference type="ARBA" id="ARBA00023136"/>
    </source>
</evidence>
<feature type="transmembrane region" description="Helical" evidence="5">
    <location>
        <begin position="22"/>
        <end position="41"/>
    </location>
</feature>
<feature type="transmembrane region" description="Helical" evidence="5">
    <location>
        <begin position="113"/>
        <end position="129"/>
    </location>
</feature>
<dbReference type="RefSeq" id="WP_008940732.1">
    <property type="nucleotide sequence ID" value="NZ_APAT01000029.1"/>
</dbReference>
<dbReference type="PATRIC" id="fig|1288826.3.peg.3594"/>